<sequence length="708" mass="79615">MDFNARSHSMICMVCGSSLATLKLSTIKRHIQQKHPYSLTWTPCEKEVIIGGWDAHLCVDAQTLTGGEEQGADDNTVTPGPKKKRRRLPLASKGSWRPLLGSEISLPPPPDRSQIEQYMNESFKQWLRLEFLMDYDCQGDTLYCMMCATALPTLSINDIKKHILDNHPTSIYFNTAQKGIIVESWINRKAAPEEIVDVEDEMDEDEEEDAEVDLTKNYLDEEDYLVEKTITDPRLQKNAGKENVNGETKENGQQKNVEALEKDGLKPSNAQQLKKTKLESRNVTSLEEEKIGEETNVEEAKLQDEGLKAEVVKKLEEHEKIRDAQLKKEKKKSNEPQLLEDEKLKARETNLLQEGQRKTKGAQLLVEEMHKAKEAQEKEEKLMSIEAPLLGSEELKAKKVQTLEEEQCKAAEAQLEDDRVKVSNHMELVKAVQTLSKEKQCVQENMKIGSQQTEPIMRLKGPVLASAVETIVGNIKNEQEKHNCAKLIEEGKKLSTPEKRIIQVQQVPQVQQAPAVLGIGVPLLKMETPAPILITRVSVLPENTVITPPKPKPSTSTSDASKNYRVIAPKVVAVPEDLQIQKPSSSVNTEPSLWPAGVDPAIWEVSLWQDNGGNSITNFQGLAYQMRWRSDYLMDYNGLRGSVVCMYCCSSLTVLKDSSIKRHIVQKHPHTSNFSAEQKAAVLLDWENKLAEVKKLMAKHNMEGIVLG</sequence>
<evidence type="ECO:0000256" key="1">
    <source>
        <dbReference type="SAM" id="MobiDB-lite"/>
    </source>
</evidence>
<dbReference type="AlphaFoldDB" id="A0A2G9SFJ0"/>
<dbReference type="InterPro" id="IPR040647">
    <property type="entry name" value="SPIN-DOC_Znf-C2H2"/>
</dbReference>
<feature type="non-terminal residue" evidence="3">
    <location>
        <position position="708"/>
    </location>
</feature>
<feature type="region of interest" description="Disordered" evidence="1">
    <location>
        <begin position="230"/>
        <end position="292"/>
    </location>
</feature>
<dbReference type="PANTHER" id="PTHR34589:SF2">
    <property type="entry name" value="ZINC FINGER TRANSLOCATION-ASSOCIATED PROTEIN"/>
    <property type="match status" value="1"/>
</dbReference>
<dbReference type="GO" id="GO:0045892">
    <property type="term" value="P:negative regulation of DNA-templated transcription"/>
    <property type="evidence" value="ECO:0007669"/>
    <property type="project" value="TreeGrafter"/>
</dbReference>
<dbReference type="PANTHER" id="PTHR34589">
    <property type="entry name" value="SIMILAR TO RIKEN CDNA 2700081O15"/>
    <property type="match status" value="1"/>
</dbReference>
<dbReference type="InterPro" id="IPR052675">
    <property type="entry name" value="ZnF_transloc-Spindlin_int"/>
</dbReference>
<feature type="region of interest" description="Disordered" evidence="1">
    <location>
        <begin position="68"/>
        <end position="87"/>
    </location>
</feature>
<dbReference type="OrthoDB" id="9945249at2759"/>
<evidence type="ECO:0000313" key="3">
    <source>
        <dbReference type="EMBL" id="PIO38852.1"/>
    </source>
</evidence>
<dbReference type="EMBL" id="KV924921">
    <property type="protein sequence ID" value="PIO38852.1"/>
    <property type="molecule type" value="Genomic_DNA"/>
</dbReference>
<feature type="compositionally biased region" description="Basic and acidic residues" evidence="1">
    <location>
        <begin position="318"/>
        <end position="327"/>
    </location>
</feature>
<feature type="domain" description="SPIN-DOC-like zinc-finger" evidence="2">
    <location>
        <begin position="125"/>
        <end position="186"/>
    </location>
</feature>
<feature type="compositionally biased region" description="Basic and acidic residues" evidence="1">
    <location>
        <begin position="247"/>
        <end position="265"/>
    </location>
</feature>
<evidence type="ECO:0000259" key="2">
    <source>
        <dbReference type="Pfam" id="PF18658"/>
    </source>
</evidence>
<gene>
    <name evidence="3" type="ORF">AB205_0088310</name>
</gene>
<feature type="domain" description="SPIN-DOC-like zinc-finger" evidence="2">
    <location>
        <begin position="1"/>
        <end position="54"/>
    </location>
</feature>
<dbReference type="Pfam" id="PF18658">
    <property type="entry name" value="zf-C2H2_12"/>
    <property type="match status" value="3"/>
</dbReference>
<proteinExistence type="predicted"/>
<organism evidence="3">
    <name type="scientific">Aquarana catesbeiana</name>
    <name type="common">American bullfrog</name>
    <name type="synonym">Rana catesbeiana</name>
    <dbReference type="NCBI Taxonomy" id="8400"/>
    <lineage>
        <taxon>Eukaryota</taxon>
        <taxon>Metazoa</taxon>
        <taxon>Chordata</taxon>
        <taxon>Craniata</taxon>
        <taxon>Vertebrata</taxon>
        <taxon>Euteleostomi</taxon>
        <taxon>Amphibia</taxon>
        <taxon>Batrachia</taxon>
        <taxon>Anura</taxon>
        <taxon>Neobatrachia</taxon>
        <taxon>Ranoidea</taxon>
        <taxon>Ranidae</taxon>
        <taxon>Aquarana</taxon>
    </lineage>
</organism>
<feature type="region of interest" description="Disordered" evidence="1">
    <location>
        <begin position="318"/>
        <end position="339"/>
    </location>
</feature>
<accession>A0A2G9SFJ0</accession>
<feature type="domain" description="SPIN-DOC-like zinc-finger" evidence="2">
    <location>
        <begin position="625"/>
        <end position="687"/>
    </location>
</feature>
<name>A0A2G9SFJ0_AQUCT</name>
<protein>
    <recommendedName>
        <fullName evidence="2">SPIN-DOC-like zinc-finger domain-containing protein</fullName>
    </recommendedName>
</protein>
<reference evidence="3" key="1">
    <citation type="submission" date="2017-08" db="EMBL/GenBank/DDBJ databases">
        <title>Assembly of the North American Bullfrog Genome.</title>
        <authorList>
            <person name="Warren R.L."/>
            <person name="Vandervalk B.P."/>
            <person name="Kucuk E."/>
            <person name="Birol I."/>
            <person name="Helbing C."/>
            <person name="Pandoh P."/>
            <person name="Behsaz B."/>
            <person name="Mohamadi H."/>
            <person name="Chu J."/>
            <person name="Jackman S."/>
            <person name="Hammond S.A."/>
            <person name="Veldhoen N."/>
            <person name="Kirk H."/>
            <person name="Zhao Y."/>
            <person name="Coope R."/>
            <person name="Pleasance S."/>
            <person name="Moore R."/>
            <person name="Holt R."/>
        </authorList>
    </citation>
    <scope>NUCLEOTIDE SEQUENCE</scope>
    <source>
        <strain evidence="3">Bruno</strain>
        <tissue evidence="3">Liver</tissue>
    </source>
</reference>